<sequence>MTDFTEVLFSTFILNTTNDWGRWIHFQRLTAQQLLVWEYCNPELSASEVKALGDKPVEPTYDDYQSGATNPSDLDAQNLTKYTVHYHLWEHEITRYNTLRKSLARMSAEITYTVAPHYYFLIEDHDDAYGKLVALKRQLAPTATIAGGCK</sequence>
<evidence type="ECO:0000313" key="2">
    <source>
        <dbReference type="Proteomes" id="UP000799755"/>
    </source>
</evidence>
<dbReference type="Proteomes" id="UP000799755">
    <property type="component" value="Unassembled WGS sequence"/>
</dbReference>
<protein>
    <submittedName>
        <fullName evidence="1">Uncharacterized protein</fullName>
    </submittedName>
</protein>
<gene>
    <name evidence="1" type="ORF">BDR25DRAFT_1353</name>
</gene>
<proteinExistence type="predicted"/>
<organism evidence="1 2">
    <name type="scientific">Lindgomyces ingoldianus</name>
    <dbReference type="NCBI Taxonomy" id="673940"/>
    <lineage>
        <taxon>Eukaryota</taxon>
        <taxon>Fungi</taxon>
        <taxon>Dikarya</taxon>
        <taxon>Ascomycota</taxon>
        <taxon>Pezizomycotina</taxon>
        <taxon>Dothideomycetes</taxon>
        <taxon>Pleosporomycetidae</taxon>
        <taxon>Pleosporales</taxon>
        <taxon>Lindgomycetaceae</taxon>
        <taxon>Lindgomyces</taxon>
    </lineage>
</organism>
<dbReference type="EMBL" id="MU003492">
    <property type="protein sequence ID" value="KAF2477476.1"/>
    <property type="molecule type" value="Genomic_DNA"/>
</dbReference>
<keyword evidence="2" id="KW-1185">Reference proteome</keyword>
<evidence type="ECO:0000313" key="1">
    <source>
        <dbReference type="EMBL" id="KAF2477476.1"/>
    </source>
</evidence>
<name>A0ACB6REB0_9PLEO</name>
<accession>A0ACB6REB0</accession>
<comment type="caution">
    <text evidence="1">The sequence shown here is derived from an EMBL/GenBank/DDBJ whole genome shotgun (WGS) entry which is preliminary data.</text>
</comment>
<reference evidence="1" key="1">
    <citation type="journal article" date="2020" name="Stud. Mycol.">
        <title>101 Dothideomycetes genomes: a test case for predicting lifestyles and emergence of pathogens.</title>
        <authorList>
            <person name="Haridas S."/>
            <person name="Albert R."/>
            <person name="Binder M."/>
            <person name="Bloem J."/>
            <person name="Labutti K."/>
            <person name="Salamov A."/>
            <person name="Andreopoulos B."/>
            <person name="Baker S."/>
            <person name="Barry K."/>
            <person name="Bills G."/>
            <person name="Bluhm B."/>
            <person name="Cannon C."/>
            <person name="Castanera R."/>
            <person name="Culley D."/>
            <person name="Daum C."/>
            <person name="Ezra D."/>
            <person name="Gonzalez J."/>
            <person name="Henrissat B."/>
            <person name="Kuo A."/>
            <person name="Liang C."/>
            <person name="Lipzen A."/>
            <person name="Lutzoni F."/>
            <person name="Magnuson J."/>
            <person name="Mondo S."/>
            <person name="Nolan M."/>
            <person name="Ohm R."/>
            <person name="Pangilinan J."/>
            <person name="Park H.-J."/>
            <person name="Ramirez L."/>
            <person name="Alfaro M."/>
            <person name="Sun H."/>
            <person name="Tritt A."/>
            <person name="Yoshinaga Y."/>
            <person name="Zwiers L.-H."/>
            <person name="Turgeon B."/>
            <person name="Goodwin S."/>
            <person name="Spatafora J."/>
            <person name="Crous P."/>
            <person name="Grigoriev I."/>
        </authorList>
    </citation>
    <scope>NUCLEOTIDE SEQUENCE</scope>
    <source>
        <strain evidence="1">ATCC 200398</strain>
    </source>
</reference>